<evidence type="ECO:0000313" key="2">
    <source>
        <dbReference type="Proteomes" id="UP000774617"/>
    </source>
</evidence>
<gene>
    <name evidence="1" type="ORF">B0J12DRAFT_154897</name>
</gene>
<dbReference type="Proteomes" id="UP000774617">
    <property type="component" value="Unassembled WGS sequence"/>
</dbReference>
<protein>
    <submittedName>
        <fullName evidence="1">Uncharacterized protein</fullName>
    </submittedName>
</protein>
<organism evidence="1 2">
    <name type="scientific">Macrophomina phaseolina</name>
    <dbReference type="NCBI Taxonomy" id="35725"/>
    <lineage>
        <taxon>Eukaryota</taxon>
        <taxon>Fungi</taxon>
        <taxon>Dikarya</taxon>
        <taxon>Ascomycota</taxon>
        <taxon>Pezizomycotina</taxon>
        <taxon>Dothideomycetes</taxon>
        <taxon>Dothideomycetes incertae sedis</taxon>
        <taxon>Botryosphaeriales</taxon>
        <taxon>Botryosphaeriaceae</taxon>
        <taxon>Macrophomina</taxon>
    </lineage>
</organism>
<proteinExistence type="predicted"/>
<reference evidence="1 2" key="1">
    <citation type="journal article" date="2021" name="Nat. Commun.">
        <title>Genetic determinants of endophytism in the Arabidopsis root mycobiome.</title>
        <authorList>
            <person name="Mesny F."/>
            <person name="Miyauchi S."/>
            <person name="Thiergart T."/>
            <person name="Pickel B."/>
            <person name="Atanasova L."/>
            <person name="Karlsson M."/>
            <person name="Huettel B."/>
            <person name="Barry K.W."/>
            <person name="Haridas S."/>
            <person name="Chen C."/>
            <person name="Bauer D."/>
            <person name="Andreopoulos W."/>
            <person name="Pangilinan J."/>
            <person name="LaButti K."/>
            <person name="Riley R."/>
            <person name="Lipzen A."/>
            <person name="Clum A."/>
            <person name="Drula E."/>
            <person name="Henrissat B."/>
            <person name="Kohler A."/>
            <person name="Grigoriev I.V."/>
            <person name="Martin F.M."/>
            <person name="Hacquard S."/>
        </authorList>
    </citation>
    <scope>NUCLEOTIDE SEQUENCE [LARGE SCALE GENOMIC DNA]</scope>
    <source>
        <strain evidence="1 2">MPI-SDFR-AT-0080</strain>
    </source>
</reference>
<dbReference type="EMBL" id="JAGTJR010000019">
    <property type="protein sequence ID" value="KAH7045283.1"/>
    <property type="molecule type" value="Genomic_DNA"/>
</dbReference>
<sequence length="134" mass="14490">MANRPYFVIAGLPTDDKSLAEYDIKGLYGLDSNVARDQLVAMHAALKEAGYGFSMVHVSPQLGTGPLTDALGQADHCDGVILGYGIRGHPYPQITALLEELIAAVRRHPKDPKILFNWGIPSTVDACKRALGQF</sequence>
<comment type="caution">
    <text evidence="1">The sequence shown here is derived from an EMBL/GenBank/DDBJ whole genome shotgun (WGS) entry which is preliminary data.</text>
</comment>
<accession>A0ABQ8G5E4</accession>
<name>A0ABQ8G5E4_9PEZI</name>
<keyword evidence="2" id="KW-1185">Reference proteome</keyword>
<evidence type="ECO:0000313" key="1">
    <source>
        <dbReference type="EMBL" id="KAH7045283.1"/>
    </source>
</evidence>